<dbReference type="OrthoDB" id="2353304at2"/>
<reference evidence="2" key="1">
    <citation type="submission" date="2015-02" db="EMBL/GenBank/DDBJ databases">
        <title>Genome Assembly of Bacillaceae bacterium MTCC 8252.</title>
        <authorList>
            <person name="Verma A."/>
            <person name="Khatri I."/>
            <person name="Mual P."/>
            <person name="Subramanian S."/>
            <person name="Krishnamurthi S."/>
        </authorList>
    </citation>
    <scope>NUCLEOTIDE SEQUENCE [LARGE SCALE GENOMIC DNA]</scope>
    <source>
        <strain evidence="2">MTCC 8252</strain>
    </source>
</reference>
<organism evidence="2 3">
    <name type="scientific">Bacillus thermotolerans</name>
    <name type="common">Quasibacillus thermotolerans</name>
    <dbReference type="NCBI Taxonomy" id="1221996"/>
    <lineage>
        <taxon>Bacteria</taxon>
        <taxon>Bacillati</taxon>
        <taxon>Bacillota</taxon>
        <taxon>Bacilli</taxon>
        <taxon>Bacillales</taxon>
        <taxon>Bacillaceae</taxon>
        <taxon>Bacillus</taxon>
    </lineage>
</organism>
<evidence type="ECO:0000313" key="3">
    <source>
        <dbReference type="Proteomes" id="UP000031563"/>
    </source>
</evidence>
<protein>
    <submittedName>
        <fullName evidence="2">General stress protein 17M</fullName>
    </submittedName>
</protein>
<dbReference type="Proteomes" id="UP000031563">
    <property type="component" value="Unassembled WGS sequence"/>
</dbReference>
<comment type="caution">
    <text evidence="2">The sequence shown here is derived from an EMBL/GenBank/DDBJ whole genome shotgun (WGS) entry which is preliminary data.</text>
</comment>
<proteinExistence type="predicted"/>
<dbReference type="STRING" id="1221996.QY95_02544"/>
<dbReference type="EMBL" id="JWIR02000044">
    <property type="protein sequence ID" value="KKB38799.1"/>
    <property type="molecule type" value="Genomic_DNA"/>
</dbReference>
<evidence type="ECO:0000313" key="2">
    <source>
        <dbReference type="EMBL" id="KKB38799.1"/>
    </source>
</evidence>
<dbReference type="Pfam" id="PF11181">
    <property type="entry name" value="YflT"/>
    <property type="match status" value="1"/>
</dbReference>
<sequence>MVTKTVENAVQAKSEIETLLSQGYSRDDIYILAHDKHRGEDITEALNTGEVGMKEQGLIDSVKNIFQSRGDELRSKLQSLGLSEQEAANYEKELDKGRLVLIANQQQ</sequence>
<name>A0A0F5HIX2_BACTR</name>
<feature type="domain" description="General stress protein 17M-like" evidence="1">
    <location>
        <begin position="4"/>
        <end position="97"/>
    </location>
</feature>
<dbReference type="RefSeq" id="WP_039237940.1">
    <property type="nucleotide sequence ID" value="NZ_JWIR02000044.1"/>
</dbReference>
<dbReference type="AlphaFoldDB" id="A0A0F5HIX2"/>
<dbReference type="InterPro" id="IPR025889">
    <property type="entry name" value="GSP17M-like_dom"/>
</dbReference>
<evidence type="ECO:0000259" key="1">
    <source>
        <dbReference type="Pfam" id="PF11181"/>
    </source>
</evidence>
<accession>A0A0F5HIX2</accession>
<gene>
    <name evidence="2" type="ORF">QY95_02544</name>
</gene>
<accession>A0A0F5HZG8</accession>
<keyword evidence="3" id="KW-1185">Reference proteome</keyword>